<dbReference type="RefSeq" id="WP_144538696.1">
    <property type="nucleotide sequence ID" value="NZ_CBCSDC010000029.1"/>
</dbReference>
<protein>
    <recommendedName>
        <fullName evidence="1">GT-D fold-like domain-containing protein</fullName>
    </recommendedName>
</protein>
<gene>
    <name evidence="2" type="ORF">IQ19_00014</name>
</gene>
<evidence type="ECO:0000313" key="2">
    <source>
        <dbReference type="EMBL" id="TWH90571.1"/>
    </source>
</evidence>
<dbReference type="Pfam" id="PF22882">
    <property type="entry name" value="GT-D-like"/>
    <property type="match status" value="1"/>
</dbReference>
<dbReference type="AlphaFoldDB" id="A0A562K546"/>
<evidence type="ECO:0000259" key="1">
    <source>
        <dbReference type="Pfam" id="PF22882"/>
    </source>
</evidence>
<dbReference type="EMBL" id="VLKI01000001">
    <property type="protein sequence ID" value="TWH90571.1"/>
    <property type="molecule type" value="Genomic_DNA"/>
</dbReference>
<dbReference type="GeneID" id="65401321"/>
<dbReference type="NCBIfam" id="NF040628">
    <property type="entry name" value="GT-D_rel"/>
    <property type="match status" value="1"/>
</dbReference>
<evidence type="ECO:0000313" key="3">
    <source>
        <dbReference type="Proteomes" id="UP000318667"/>
    </source>
</evidence>
<feature type="domain" description="GT-D fold-like" evidence="1">
    <location>
        <begin position="13"/>
        <end position="224"/>
    </location>
</feature>
<dbReference type="OrthoDB" id="2814381at2"/>
<reference evidence="2 3" key="1">
    <citation type="journal article" date="2015" name="Stand. Genomic Sci.">
        <title>Genomic Encyclopedia of Bacterial and Archaeal Type Strains, Phase III: the genomes of soil and plant-associated and newly described type strains.</title>
        <authorList>
            <person name="Whitman W.B."/>
            <person name="Woyke T."/>
            <person name="Klenk H.P."/>
            <person name="Zhou Y."/>
            <person name="Lilburn T.G."/>
            <person name="Beck B.J."/>
            <person name="De Vos P."/>
            <person name="Vandamme P."/>
            <person name="Eisen J.A."/>
            <person name="Garrity G."/>
            <person name="Hugenholtz P."/>
            <person name="Kyrpides N.C."/>
        </authorList>
    </citation>
    <scope>NUCLEOTIDE SEQUENCE [LARGE SCALE GENOMIC DNA]</scope>
    <source>
        <strain evidence="2 3">CGMCC 1.10115</strain>
    </source>
</reference>
<comment type="caution">
    <text evidence="2">The sequence shown here is derived from an EMBL/GenBank/DDBJ whole genome shotgun (WGS) entry which is preliminary data.</text>
</comment>
<dbReference type="InterPro" id="IPR055171">
    <property type="entry name" value="GT-D-like"/>
</dbReference>
<dbReference type="Proteomes" id="UP000318667">
    <property type="component" value="Unassembled WGS sequence"/>
</dbReference>
<proteinExistence type="predicted"/>
<dbReference type="InterPro" id="IPR049785">
    <property type="entry name" value="GT-D-like_firm"/>
</dbReference>
<name>A0A562K546_9BACI</name>
<keyword evidence="3" id="KW-1185">Reference proteome</keyword>
<sequence>MRKITGEYENHMLETSEVVNLLIEASLQKKPLSLARFGHSEISLAWTTYPDWVKGWKYREYNGATDNPQKMQEAIRESIKLTDIVGFHRSTSKSEEDRRFAQITKEMLEALQIVPKYVCSAWITHQLIKNQQFWDWLCQQKVVLVGRRSKDALPLFQKKGITVTNIINLEGVADIERVYKLLCRNPNWDVALISAGLPASILVPRVARDSGKIAIDFGHAIDKIIEGNNFRFGKTADEFNKINAKNTPKKRKD</sequence>
<accession>A0A562K546</accession>
<organism evidence="2 3">
    <name type="scientific">Cytobacillus oceanisediminis</name>
    <dbReference type="NCBI Taxonomy" id="665099"/>
    <lineage>
        <taxon>Bacteria</taxon>
        <taxon>Bacillati</taxon>
        <taxon>Bacillota</taxon>
        <taxon>Bacilli</taxon>
        <taxon>Bacillales</taxon>
        <taxon>Bacillaceae</taxon>
        <taxon>Cytobacillus</taxon>
    </lineage>
</organism>